<feature type="region of interest" description="Disordered" evidence="1">
    <location>
        <begin position="50"/>
        <end position="90"/>
    </location>
</feature>
<evidence type="ECO:0000256" key="1">
    <source>
        <dbReference type="SAM" id="MobiDB-lite"/>
    </source>
</evidence>
<dbReference type="EMBL" id="JBFXLT010000009">
    <property type="protein sequence ID" value="KAL2819726.1"/>
    <property type="molecule type" value="Genomic_DNA"/>
</dbReference>
<reference evidence="2 3" key="1">
    <citation type="submission" date="2024-07" db="EMBL/GenBank/DDBJ databases">
        <title>Section-level genome sequencing and comparative genomics of Aspergillus sections Usti and Cavernicolus.</title>
        <authorList>
            <consortium name="Lawrence Berkeley National Laboratory"/>
            <person name="Nybo J.L."/>
            <person name="Vesth T.C."/>
            <person name="Theobald S."/>
            <person name="Frisvad J.C."/>
            <person name="Larsen T.O."/>
            <person name="Kjaerboelling I."/>
            <person name="Rothschild-Mancinelli K."/>
            <person name="Lyhne E.K."/>
            <person name="Kogle M.E."/>
            <person name="Barry K."/>
            <person name="Clum A."/>
            <person name="Na H."/>
            <person name="Ledsgaard L."/>
            <person name="Lin J."/>
            <person name="Lipzen A."/>
            <person name="Kuo A."/>
            <person name="Riley R."/>
            <person name="Mondo S."/>
            <person name="Labutti K."/>
            <person name="Haridas S."/>
            <person name="Pangalinan J."/>
            <person name="Salamov A.A."/>
            <person name="Simmons B.A."/>
            <person name="Magnuson J.K."/>
            <person name="Chen J."/>
            <person name="Drula E."/>
            <person name="Henrissat B."/>
            <person name="Wiebenga A."/>
            <person name="Lubbers R.J."/>
            <person name="Gomes A.C."/>
            <person name="Makela M.R."/>
            <person name="Stajich J."/>
            <person name="Grigoriev I.V."/>
            <person name="Mortensen U.H."/>
            <person name="De Vries R.P."/>
            <person name="Baker S.E."/>
            <person name="Andersen M.R."/>
        </authorList>
    </citation>
    <scope>NUCLEOTIDE SEQUENCE [LARGE SCALE GENOMIC DNA]</scope>
    <source>
        <strain evidence="2 3">CBS 588.65</strain>
    </source>
</reference>
<organism evidence="2 3">
    <name type="scientific">Aspergillus granulosus</name>
    <dbReference type="NCBI Taxonomy" id="176169"/>
    <lineage>
        <taxon>Eukaryota</taxon>
        <taxon>Fungi</taxon>
        <taxon>Dikarya</taxon>
        <taxon>Ascomycota</taxon>
        <taxon>Pezizomycotina</taxon>
        <taxon>Eurotiomycetes</taxon>
        <taxon>Eurotiomycetidae</taxon>
        <taxon>Eurotiales</taxon>
        <taxon>Aspergillaceae</taxon>
        <taxon>Aspergillus</taxon>
        <taxon>Aspergillus subgen. Nidulantes</taxon>
    </lineage>
</organism>
<protein>
    <submittedName>
        <fullName evidence="2">Uncharacterized protein</fullName>
    </submittedName>
</protein>
<evidence type="ECO:0000313" key="2">
    <source>
        <dbReference type="EMBL" id="KAL2819726.1"/>
    </source>
</evidence>
<accession>A0ABR4HW52</accession>
<name>A0ABR4HW52_9EURO</name>
<proteinExistence type="predicted"/>
<dbReference type="Proteomes" id="UP001610334">
    <property type="component" value="Unassembled WGS sequence"/>
</dbReference>
<evidence type="ECO:0000313" key="3">
    <source>
        <dbReference type="Proteomes" id="UP001610334"/>
    </source>
</evidence>
<keyword evidence="3" id="KW-1185">Reference proteome</keyword>
<gene>
    <name evidence="2" type="ORF">BJX63DRAFT_360400</name>
</gene>
<sequence length="90" mass="9271">MVNCCNLATGTLKETLGTEAIIAKVDFGQGGSYLNTTLGSFGIRSKGGNPILNVTGGRDHGRTESRTSGSALNPCPPRGSEAAEITTLYP</sequence>
<comment type="caution">
    <text evidence="2">The sequence shown here is derived from an EMBL/GenBank/DDBJ whole genome shotgun (WGS) entry which is preliminary data.</text>
</comment>